<evidence type="ECO:0000256" key="4">
    <source>
        <dbReference type="ARBA" id="ARBA00022692"/>
    </source>
</evidence>
<keyword evidence="6 7" id="KW-0472">Membrane</keyword>
<dbReference type="PROSITE" id="PS50928">
    <property type="entry name" value="ABC_TM1"/>
    <property type="match status" value="1"/>
</dbReference>
<dbReference type="OrthoDB" id="9797852at2"/>
<dbReference type="InterPro" id="IPR050366">
    <property type="entry name" value="BP-dependent_transpt_permease"/>
</dbReference>
<name>A0A1F2PIB1_9FIRM</name>
<protein>
    <submittedName>
        <fullName evidence="9">Dipeptide transport system permease protein DppC</fullName>
    </submittedName>
</protein>
<dbReference type="Gene3D" id="1.10.3720.10">
    <property type="entry name" value="MetI-like"/>
    <property type="match status" value="1"/>
</dbReference>
<dbReference type="AlphaFoldDB" id="A0A1F2PIB1"/>
<feature type="domain" description="ABC transmembrane type-1" evidence="8">
    <location>
        <begin position="91"/>
        <end position="281"/>
    </location>
</feature>
<comment type="caution">
    <text evidence="9">The sequence shown here is derived from an EMBL/GenBank/DDBJ whole genome shotgun (WGS) entry which is preliminary data.</text>
</comment>
<gene>
    <name evidence="9" type="primary">dppC</name>
    <name evidence="9" type="ORF">ACWI_19400</name>
</gene>
<evidence type="ECO:0000313" key="10">
    <source>
        <dbReference type="Proteomes" id="UP000176244"/>
    </source>
</evidence>
<dbReference type="STRING" id="52694.ACWI_19400"/>
<keyword evidence="4 7" id="KW-0812">Transmembrane</keyword>
<dbReference type="EMBL" id="LKEU01000030">
    <property type="protein sequence ID" value="OFV70461.1"/>
    <property type="molecule type" value="Genomic_DNA"/>
</dbReference>
<dbReference type="GO" id="GO:0005886">
    <property type="term" value="C:plasma membrane"/>
    <property type="evidence" value="ECO:0007669"/>
    <property type="project" value="UniProtKB-SubCell"/>
</dbReference>
<evidence type="ECO:0000256" key="3">
    <source>
        <dbReference type="ARBA" id="ARBA00022475"/>
    </source>
</evidence>
<feature type="transmembrane region" description="Helical" evidence="7">
    <location>
        <begin position="91"/>
        <end position="117"/>
    </location>
</feature>
<evidence type="ECO:0000256" key="6">
    <source>
        <dbReference type="ARBA" id="ARBA00023136"/>
    </source>
</evidence>
<dbReference type="InterPro" id="IPR035906">
    <property type="entry name" value="MetI-like_sf"/>
</dbReference>
<dbReference type="PANTHER" id="PTHR43386:SF23">
    <property type="entry name" value="ABC TRANSPORTER"/>
    <property type="match status" value="1"/>
</dbReference>
<evidence type="ECO:0000256" key="7">
    <source>
        <dbReference type="RuleBase" id="RU363032"/>
    </source>
</evidence>
<dbReference type="SUPFAM" id="SSF161098">
    <property type="entry name" value="MetI-like"/>
    <property type="match status" value="1"/>
</dbReference>
<reference evidence="9 10" key="1">
    <citation type="submission" date="2015-09" db="EMBL/GenBank/DDBJ databases">
        <title>Genome sequence of Acetobacterium wieringae DSM 1911.</title>
        <authorList>
            <person name="Poehlein A."/>
            <person name="Bengelsdorf F.R."/>
            <person name="Schiel-Bengelsdorf B."/>
            <person name="Duerre P."/>
            <person name="Daniel R."/>
        </authorList>
    </citation>
    <scope>NUCLEOTIDE SEQUENCE [LARGE SCALE GENOMIC DNA]</scope>
    <source>
        <strain evidence="9 10">DSM 1911</strain>
    </source>
</reference>
<dbReference type="CDD" id="cd06261">
    <property type="entry name" value="TM_PBP2"/>
    <property type="match status" value="1"/>
</dbReference>
<dbReference type="InterPro" id="IPR000515">
    <property type="entry name" value="MetI-like"/>
</dbReference>
<evidence type="ECO:0000256" key="2">
    <source>
        <dbReference type="ARBA" id="ARBA00022448"/>
    </source>
</evidence>
<organism evidence="9 10">
    <name type="scientific">Acetobacterium wieringae</name>
    <dbReference type="NCBI Taxonomy" id="52694"/>
    <lineage>
        <taxon>Bacteria</taxon>
        <taxon>Bacillati</taxon>
        <taxon>Bacillota</taxon>
        <taxon>Clostridia</taxon>
        <taxon>Eubacteriales</taxon>
        <taxon>Eubacteriaceae</taxon>
        <taxon>Acetobacterium</taxon>
    </lineage>
</organism>
<proteinExistence type="inferred from homology"/>
<comment type="similarity">
    <text evidence="7">Belongs to the binding-protein-dependent transport system permease family.</text>
</comment>
<evidence type="ECO:0000256" key="1">
    <source>
        <dbReference type="ARBA" id="ARBA00004651"/>
    </source>
</evidence>
<keyword evidence="5 7" id="KW-1133">Transmembrane helix</keyword>
<keyword evidence="3" id="KW-1003">Cell membrane</keyword>
<dbReference type="PANTHER" id="PTHR43386">
    <property type="entry name" value="OLIGOPEPTIDE TRANSPORT SYSTEM PERMEASE PROTEIN APPC"/>
    <property type="match status" value="1"/>
</dbReference>
<evidence type="ECO:0000256" key="5">
    <source>
        <dbReference type="ARBA" id="ARBA00022989"/>
    </source>
</evidence>
<feature type="transmembrane region" description="Helical" evidence="7">
    <location>
        <begin position="31"/>
        <end position="52"/>
    </location>
</feature>
<feature type="transmembrane region" description="Helical" evidence="7">
    <location>
        <begin position="204"/>
        <end position="224"/>
    </location>
</feature>
<dbReference type="Proteomes" id="UP000176244">
    <property type="component" value="Unassembled WGS sequence"/>
</dbReference>
<sequence length="295" mass="32168">MNVLTEPENTILEGAQRNGIRSYKLNRRQKILIITGFCTALLIGVMIAAQLMSNEGIATNFTQQNLAPSWSHPFGTDWLGRDMFTRTIKGLAISIQIGLLASSVSVVIALVLGMAAATMGEKVDDAISWLVDLFMGVPHLVALILIAVVLGGGAKGVIIGVALTHWPSLTRVIRAEVMQVRTSQYVLVSRHMGKGRWWIASKHILPHLLPQFFVGLILIFPHAILHEASITFLGFGLSPHLPAIGVILSESMGYLAAGMWWLAFFPGLSLLVIVRAFDVIGDNLRLLMDPHSAHE</sequence>
<feature type="transmembrane region" description="Helical" evidence="7">
    <location>
        <begin position="260"/>
        <end position="280"/>
    </location>
</feature>
<comment type="subcellular location">
    <subcellularLocation>
        <location evidence="1 7">Cell membrane</location>
        <topology evidence="1 7">Multi-pass membrane protein</topology>
    </subcellularLocation>
</comment>
<dbReference type="Pfam" id="PF00528">
    <property type="entry name" value="BPD_transp_1"/>
    <property type="match status" value="1"/>
</dbReference>
<keyword evidence="2 7" id="KW-0813">Transport</keyword>
<evidence type="ECO:0000313" key="9">
    <source>
        <dbReference type="EMBL" id="OFV70461.1"/>
    </source>
</evidence>
<dbReference type="GO" id="GO:0055085">
    <property type="term" value="P:transmembrane transport"/>
    <property type="evidence" value="ECO:0007669"/>
    <property type="project" value="InterPro"/>
</dbReference>
<evidence type="ECO:0000259" key="8">
    <source>
        <dbReference type="PROSITE" id="PS50928"/>
    </source>
</evidence>
<accession>A0A1F2PIB1</accession>